<dbReference type="GO" id="GO:0005576">
    <property type="term" value="C:extracellular region"/>
    <property type="evidence" value="ECO:0007669"/>
    <property type="project" value="UniProtKB-SubCell"/>
</dbReference>
<keyword evidence="2" id="KW-0964">Secreted</keyword>
<dbReference type="PANTHER" id="PTHR38340">
    <property type="entry name" value="S-LAYER PROTEIN"/>
    <property type="match status" value="1"/>
</dbReference>
<dbReference type="PANTHER" id="PTHR38340:SF1">
    <property type="entry name" value="S-LAYER PROTEIN"/>
    <property type="match status" value="1"/>
</dbReference>
<dbReference type="HOGENOM" id="CLU_078771_0_0_3"/>
<dbReference type="RefSeq" id="WP_052369695.1">
    <property type="nucleotide sequence ID" value="NZ_CM002803.1"/>
</dbReference>
<dbReference type="Proteomes" id="UP000027395">
    <property type="component" value="Chromosome"/>
</dbReference>
<evidence type="ECO:0000313" key="5">
    <source>
        <dbReference type="Proteomes" id="UP000027395"/>
    </source>
</evidence>
<feature type="region of interest" description="Disordered" evidence="3">
    <location>
        <begin position="1"/>
        <end position="32"/>
    </location>
</feature>
<dbReference type="PRINTS" id="PR00313">
    <property type="entry name" value="CABNDNGRPT"/>
</dbReference>
<proteinExistence type="predicted"/>
<dbReference type="EMBL" id="CM002803">
    <property type="protein sequence ID" value="KEI69027.1"/>
    <property type="molecule type" value="Genomic_DNA"/>
</dbReference>
<feature type="compositionally biased region" description="Polar residues" evidence="3">
    <location>
        <begin position="1"/>
        <end position="11"/>
    </location>
</feature>
<dbReference type="SUPFAM" id="SSF51120">
    <property type="entry name" value="beta-Roll"/>
    <property type="match status" value="2"/>
</dbReference>
<dbReference type="InterPro" id="IPR011049">
    <property type="entry name" value="Serralysin-like_metalloprot_C"/>
</dbReference>
<dbReference type="Pfam" id="PF00353">
    <property type="entry name" value="HemolysinCabind"/>
    <property type="match status" value="2"/>
</dbReference>
<comment type="subcellular location">
    <subcellularLocation>
        <location evidence="1">Secreted</location>
    </subcellularLocation>
</comment>
<reference evidence="4 5" key="1">
    <citation type="journal article" date="2014" name="Appl. Environ. Microbiol.">
        <title>Elucidation of insertion elements encoded on plasmids and in vitro construction of shuttle vectors from the toxic cyanobacterium Planktothrix.</title>
        <authorList>
            <person name="Christiansen G."/>
            <person name="Goesmann A."/>
            <person name="Kurmayer R."/>
        </authorList>
    </citation>
    <scope>NUCLEOTIDE SEQUENCE [LARGE SCALE GENOMIC DNA]</scope>
    <source>
        <strain evidence="4 5">NIVA-CYA 126/8</strain>
    </source>
</reference>
<organism evidence="4 5">
    <name type="scientific">Planktothrix agardhii (strain NIVA-CYA 126/8)</name>
    <dbReference type="NCBI Taxonomy" id="388467"/>
    <lineage>
        <taxon>Bacteria</taxon>
        <taxon>Bacillati</taxon>
        <taxon>Cyanobacteriota</taxon>
        <taxon>Cyanophyceae</taxon>
        <taxon>Oscillatoriophycideae</taxon>
        <taxon>Oscillatoriales</taxon>
        <taxon>Microcoleaceae</taxon>
        <taxon>Planktothrix</taxon>
    </lineage>
</organism>
<dbReference type="InterPro" id="IPR050557">
    <property type="entry name" value="RTX_toxin/Mannuronan_C5-epim"/>
</dbReference>
<accession>A0A073CM76</accession>
<dbReference type="Gene3D" id="2.150.10.10">
    <property type="entry name" value="Serralysin-like metalloprotease, C-terminal"/>
    <property type="match status" value="2"/>
</dbReference>
<evidence type="ECO:0000256" key="3">
    <source>
        <dbReference type="SAM" id="MobiDB-lite"/>
    </source>
</evidence>
<keyword evidence="5" id="KW-1185">Reference proteome</keyword>
<dbReference type="STRING" id="388467.A19Y_4359"/>
<protein>
    <submittedName>
        <fullName evidence="4">Uncharacterized protein</fullName>
    </submittedName>
</protein>
<sequence>MQSISSETESVSIRAPRHAGEDHSNIPVISQPLTPGDLKSGLFLLTENADTVEIAPGVLGSNPLGISKYPNGLAALGGDDYVRGSTDSEAMRGNQGNDTLEGQGGNDTLWGGQDSDVLYGGTGDDLLSGNLGNDYLFGDADNDLLRGGQGEDALVGGAGNDTLIGDLGVDRLWGSEGADVFVLRTDTATPPPVDCGCGNVDGLDEITSDFILDYNSAQGDRIGLTGGLTANDIVLTQKTITYGDRRDYDSSGPLPLGQIRTLDFQIESASVTVITEAKTGNVLGLVKGVSPAQLQFVSFSDSI</sequence>
<evidence type="ECO:0000313" key="4">
    <source>
        <dbReference type="EMBL" id="KEI69027.1"/>
    </source>
</evidence>
<evidence type="ECO:0000256" key="1">
    <source>
        <dbReference type="ARBA" id="ARBA00004613"/>
    </source>
</evidence>
<dbReference type="eggNOG" id="COG2931">
    <property type="taxonomic scope" value="Bacteria"/>
</dbReference>
<dbReference type="GO" id="GO:0005509">
    <property type="term" value="F:calcium ion binding"/>
    <property type="evidence" value="ECO:0007669"/>
    <property type="project" value="InterPro"/>
</dbReference>
<evidence type="ECO:0000256" key="2">
    <source>
        <dbReference type="ARBA" id="ARBA00022525"/>
    </source>
</evidence>
<name>A0A073CM76_PLAA1</name>
<dbReference type="InterPro" id="IPR001343">
    <property type="entry name" value="Hemolysn_Ca-bd"/>
</dbReference>
<dbReference type="AlphaFoldDB" id="A0A073CM76"/>
<gene>
    <name evidence="4" type="ORF">A19Y_4359</name>
</gene>
<dbReference type="PATRIC" id="fig|388467.6.peg.4296"/>